<keyword evidence="4 7" id="KW-0812">Transmembrane</keyword>
<feature type="transmembrane region" description="Helical" evidence="7">
    <location>
        <begin position="36"/>
        <end position="60"/>
    </location>
</feature>
<dbReference type="PANTHER" id="PTHR30250:SF10">
    <property type="entry name" value="LIPOPOLYSACCHARIDE BIOSYNTHESIS PROTEIN WZXC"/>
    <property type="match status" value="1"/>
</dbReference>
<evidence type="ECO:0000256" key="5">
    <source>
        <dbReference type="ARBA" id="ARBA00022989"/>
    </source>
</evidence>
<feature type="transmembrane region" description="Helical" evidence="7">
    <location>
        <begin position="135"/>
        <end position="157"/>
    </location>
</feature>
<feature type="transmembrane region" description="Helical" evidence="7">
    <location>
        <begin position="106"/>
        <end position="128"/>
    </location>
</feature>
<accession>A0ABS5ES55</accession>
<keyword evidence="5 7" id="KW-1133">Transmembrane helix</keyword>
<evidence type="ECO:0000256" key="6">
    <source>
        <dbReference type="ARBA" id="ARBA00023136"/>
    </source>
</evidence>
<keyword evidence="9" id="KW-1185">Reference proteome</keyword>
<protein>
    <submittedName>
        <fullName evidence="8">Oligosaccharide flippase family protein</fullName>
    </submittedName>
</protein>
<dbReference type="PANTHER" id="PTHR30250">
    <property type="entry name" value="PST FAMILY PREDICTED COLANIC ACID TRANSPORTER"/>
    <property type="match status" value="1"/>
</dbReference>
<dbReference type="Proteomes" id="UP001196870">
    <property type="component" value="Unassembled WGS sequence"/>
</dbReference>
<comment type="subcellular location">
    <subcellularLocation>
        <location evidence="1">Cell membrane</location>
        <topology evidence="1">Multi-pass membrane protein</topology>
    </subcellularLocation>
</comment>
<feature type="transmembrane region" description="Helical" evidence="7">
    <location>
        <begin position="344"/>
        <end position="365"/>
    </location>
</feature>
<evidence type="ECO:0000313" key="8">
    <source>
        <dbReference type="EMBL" id="MBR0662745.1"/>
    </source>
</evidence>
<proteinExistence type="inferred from homology"/>
<reference evidence="9" key="1">
    <citation type="journal article" date="2021" name="Syst. Appl. Microbiol.">
        <title>Roseomonas hellenica sp. nov., isolated from roots of wild-growing Alkanna tinctoria.</title>
        <authorList>
            <person name="Rat A."/>
            <person name="Naranjo H.D."/>
            <person name="Lebbe L."/>
            <person name="Cnockaert M."/>
            <person name="Krigas N."/>
            <person name="Grigoriadou K."/>
            <person name="Maloupa E."/>
            <person name="Willems A."/>
        </authorList>
    </citation>
    <scope>NUCLEOTIDE SEQUENCE [LARGE SCALE GENOMIC DNA]</scope>
    <source>
        <strain evidence="9">LMG 31523</strain>
    </source>
</reference>
<feature type="transmembrane region" description="Helical" evidence="7">
    <location>
        <begin position="371"/>
        <end position="389"/>
    </location>
</feature>
<gene>
    <name evidence="8" type="ORF">GXW71_00115</name>
</gene>
<comment type="caution">
    <text evidence="8">The sequence shown here is derived from an EMBL/GenBank/DDBJ whole genome shotgun (WGS) entry which is preliminary data.</text>
</comment>
<dbReference type="Pfam" id="PF13440">
    <property type="entry name" value="Polysacc_synt_3"/>
    <property type="match status" value="1"/>
</dbReference>
<dbReference type="EMBL" id="JAAGBB010000001">
    <property type="protein sequence ID" value="MBR0662745.1"/>
    <property type="molecule type" value="Genomic_DNA"/>
</dbReference>
<evidence type="ECO:0000256" key="1">
    <source>
        <dbReference type="ARBA" id="ARBA00004651"/>
    </source>
</evidence>
<evidence type="ECO:0000256" key="3">
    <source>
        <dbReference type="ARBA" id="ARBA00022475"/>
    </source>
</evidence>
<evidence type="ECO:0000256" key="7">
    <source>
        <dbReference type="SAM" id="Phobius"/>
    </source>
</evidence>
<keyword evidence="6 7" id="KW-0472">Membrane</keyword>
<comment type="similarity">
    <text evidence="2">Belongs to the polysaccharide synthase family.</text>
</comment>
<feature type="transmembrane region" description="Helical" evidence="7">
    <location>
        <begin position="280"/>
        <end position="300"/>
    </location>
</feature>
<feature type="transmembrane region" description="Helical" evidence="7">
    <location>
        <begin position="12"/>
        <end position="30"/>
    </location>
</feature>
<name>A0ABS5ES55_9PROT</name>
<evidence type="ECO:0000313" key="9">
    <source>
        <dbReference type="Proteomes" id="UP001196870"/>
    </source>
</evidence>
<feature type="transmembrane region" description="Helical" evidence="7">
    <location>
        <begin position="401"/>
        <end position="425"/>
    </location>
</feature>
<organism evidence="8 9">
    <name type="scientific">Plastoroseomonas hellenica</name>
    <dbReference type="NCBI Taxonomy" id="2687306"/>
    <lineage>
        <taxon>Bacteria</taxon>
        <taxon>Pseudomonadati</taxon>
        <taxon>Pseudomonadota</taxon>
        <taxon>Alphaproteobacteria</taxon>
        <taxon>Acetobacterales</taxon>
        <taxon>Acetobacteraceae</taxon>
        <taxon>Plastoroseomonas</taxon>
    </lineage>
</organism>
<sequence>MNTAIGLILARSWMNVCGLLSFLVVARFVTPAEIGIYALASSVILLPTSLVGAGYSEHVISRDPERHDTATAFWSVVATGVIGTLLGLVAAIVTDVLLDQPEIARIIALMAPLSLLWAVTVVPEAVLIRDGRGSALAAVPFTADTLGLLALVVVLLLDGGVMALVVNRLVSSAVLLAGYLGAARLPPRLWHFDLAAAKRIGWFSLGVVGSRLAGWANQFGTELIIGVVLSTTAVGYFRMASRLAGALFSIVTQGPNPAQLAYFGRSTAAPHKAYLHALRLHLSLVMPILIGAAMAAPTLIEVLLGPTWQPSALVFSILCIGSLATIGSGVGATLLISRGRSHRVFMIHTATAIATVAAMLLGAQFGLAATAIAKLLVVTVFFGVTAAVIEELRPTGLQQTMRILGATAAPGVAMALAMGIVLLLWPAPTETVVSLLRITLAGVLGLAAYVAVTLLALRRTATLWRVLLLKKWGRRRPLPRILGRGWRFGTLSP</sequence>
<dbReference type="RefSeq" id="WP_211850237.1">
    <property type="nucleotide sequence ID" value="NZ_JAAGBB010000001.1"/>
</dbReference>
<feature type="transmembrane region" description="Helical" evidence="7">
    <location>
        <begin position="312"/>
        <end position="337"/>
    </location>
</feature>
<feature type="transmembrane region" description="Helical" evidence="7">
    <location>
        <begin position="437"/>
        <end position="457"/>
    </location>
</feature>
<evidence type="ECO:0000256" key="4">
    <source>
        <dbReference type="ARBA" id="ARBA00022692"/>
    </source>
</evidence>
<dbReference type="InterPro" id="IPR050833">
    <property type="entry name" value="Poly_Biosynth_Transport"/>
</dbReference>
<feature type="transmembrane region" description="Helical" evidence="7">
    <location>
        <begin position="72"/>
        <end position="94"/>
    </location>
</feature>
<keyword evidence="3" id="KW-1003">Cell membrane</keyword>
<evidence type="ECO:0000256" key="2">
    <source>
        <dbReference type="ARBA" id="ARBA00007430"/>
    </source>
</evidence>